<evidence type="ECO:0000256" key="5">
    <source>
        <dbReference type="ARBA" id="ARBA00022856"/>
    </source>
</evidence>
<comment type="caution">
    <text evidence="8">The sequence shown here is derived from an EMBL/GenBank/DDBJ whole genome shotgun (WGS) entry which is preliminary data.</text>
</comment>
<evidence type="ECO:0000256" key="3">
    <source>
        <dbReference type="ARBA" id="ARBA00022448"/>
    </source>
</evidence>
<keyword evidence="5" id="KW-0653">Protein transport</keyword>
<dbReference type="Gene3D" id="3.40.190.10">
    <property type="entry name" value="Periplasmic binding protein-like II"/>
    <property type="match status" value="1"/>
</dbReference>
<dbReference type="EMBL" id="BTFQ01000008">
    <property type="protein sequence ID" value="GMM13082.1"/>
    <property type="molecule type" value="Genomic_DNA"/>
</dbReference>
<evidence type="ECO:0000256" key="1">
    <source>
        <dbReference type="ARBA" id="ARBA00004193"/>
    </source>
</evidence>
<dbReference type="Proteomes" id="UP001332503">
    <property type="component" value="Unassembled WGS sequence"/>
</dbReference>
<dbReference type="Pfam" id="PF00496">
    <property type="entry name" value="SBP_bac_5"/>
    <property type="match status" value="1"/>
</dbReference>
<dbReference type="Gene3D" id="3.90.76.10">
    <property type="entry name" value="Dipeptide-binding Protein, Domain 1"/>
    <property type="match status" value="1"/>
</dbReference>
<keyword evidence="10" id="KW-1185">Reference proteome</keyword>
<comment type="subcellular location">
    <subcellularLocation>
        <location evidence="1">Cell membrane</location>
        <topology evidence="1">Lipid-anchor</topology>
    </subcellularLocation>
</comment>
<dbReference type="PANTHER" id="PTHR30290">
    <property type="entry name" value="PERIPLASMIC BINDING COMPONENT OF ABC TRANSPORTER"/>
    <property type="match status" value="1"/>
</dbReference>
<feature type="signal peptide" evidence="6">
    <location>
        <begin position="1"/>
        <end position="21"/>
    </location>
</feature>
<evidence type="ECO:0000256" key="2">
    <source>
        <dbReference type="ARBA" id="ARBA00005695"/>
    </source>
</evidence>
<dbReference type="InterPro" id="IPR039424">
    <property type="entry name" value="SBP_5"/>
</dbReference>
<dbReference type="FunFam" id="3.90.76.10:FF:000001">
    <property type="entry name" value="Oligopeptide ABC transporter substrate-binding protein"/>
    <property type="match status" value="1"/>
</dbReference>
<evidence type="ECO:0000256" key="6">
    <source>
        <dbReference type="SAM" id="SignalP"/>
    </source>
</evidence>
<dbReference type="SUPFAM" id="SSF53850">
    <property type="entry name" value="Periplasmic binding protein-like II"/>
    <property type="match status" value="1"/>
</dbReference>
<keyword evidence="4 6" id="KW-0732">Signal</keyword>
<proteinExistence type="inferred from homology"/>
<dbReference type="PROSITE" id="PS51257">
    <property type="entry name" value="PROKAR_LIPOPROTEIN"/>
    <property type="match status" value="1"/>
</dbReference>
<dbReference type="GO" id="GO:0015833">
    <property type="term" value="P:peptide transport"/>
    <property type="evidence" value="ECO:0007669"/>
    <property type="project" value="UniProtKB-KW"/>
</dbReference>
<feature type="domain" description="Solute-binding protein family 5" evidence="7">
    <location>
        <begin position="83"/>
        <end position="351"/>
    </location>
</feature>
<accession>A0ABD0BZK8</accession>
<dbReference type="AlphaFoldDB" id="A0ABD0BZK8"/>
<protein>
    <recommendedName>
        <fullName evidence="7">Solute-binding protein family 5 domain-containing protein</fullName>
    </recommendedName>
</protein>
<gene>
    <name evidence="9" type="ORF">LABF125_00960</name>
    <name evidence="8" type="ORF">LABF186_01960</name>
</gene>
<name>A0ABD0BZK8_LACAM</name>
<keyword evidence="5" id="KW-0571">Peptide transport</keyword>
<dbReference type="EMBL" id="BTFR01000003">
    <property type="protein sequence ID" value="GMM14963.1"/>
    <property type="molecule type" value="Genomic_DNA"/>
</dbReference>
<dbReference type="InterPro" id="IPR000914">
    <property type="entry name" value="SBP_5_dom"/>
</dbReference>
<dbReference type="Proteomes" id="UP001346800">
    <property type="component" value="Unassembled WGS sequence"/>
</dbReference>
<organism evidence="8 11">
    <name type="scientific">Lactobacillus amylovorus subsp. animalium</name>
    <dbReference type="NCBI Taxonomy" id="3378536"/>
    <lineage>
        <taxon>Bacteria</taxon>
        <taxon>Bacillati</taxon>
        <taxon>Bacillota</taxon>
        <taxon>Bacilli</taxon>
        <taxon>Lactobacillales</taxon>
        <taxon>Lactobacillaceae</taxon>
        <taxon>Lactobacillus</taxon>
    </lineage>
</organism>
<dbReference type="CDD" id="cd08504">
    <property type="entry name" value="PBP2_OppA"/>
    <property type="match status" value="1"/>
</dbReference>
<dbReference type="InterPro" id="IPR023765">
    <property type="entry name" value="SBP_5_CS"/>
</dbReference>
<feature type="chain" id="PRO_5044722471" description="Solute-binding protein family 5 domain-containing protein" evidence="6">
    <location>
        <begin position="22"/>
        <end position="385"/>
    </location>
</feature>
<keyword evidence="3" id="KW-0813">Transport</keyword>
<reference evidence="10 11" key="2">
    <citation type="journal article" date="2024" name="Int. J. Syst. Evol. Microbiol.">
        <title>Proposal of Lactobacillus amylovorus subsp. animalis subsp. nov. and an emended description of Lactobacillus amylovorus.</title>
        <authorList>
            <person name="Yamane K."/>
            <person name="Tanizawa Y."/>
            <person name="Kobayashi H."/>
            <person name="Kamizono T."/>
            <person name="Kojima Y."/>
            <person name="Takagi H."/>
            <person name="Tohno M."/>
        </authorList>
    </citation>
    <scope>NUCLEOTIDE SEQUENCE [LARGE SCALE GENOMIC DNA]</scope>
    <source>
        <strain evidence="9 10">BF125</strain>
        <strain evidence="8 11">BF186</strain>
    </source>
</reference>
<dbReference type="Gene3D" id="3.10.105.10">
    <property type="entry name" value="Dipeptide-binding Protein, Domain 3"/>
    <property type="match status" value="1"/>
</dbReference>
<sequence length="385" mass="42290">MKNKNKFLLGIVTMTAAGVLAACSNSNTGSSSSKQVMNTATSNEISTLDSSKYGDTTSSEALQNSMEGLYHFDKNNRAKLAGATSVKVSNGNRVYTYNLRKNVKWSNGDPITAQDYVTGWRRTVDPKNSSLDSDSYAIIKNGTKITQGKAKVNSLGIKALGKYRLQVTLANPIPYLSEILKGAQFYPQDTKVVNKLGSKYGTSSRNLVYNGPFTVKGWTGSNLKWTLQKSNTYWNKKSVKLDKVNMQVIQTTSTGVNLFRSGSLDYAPLSSDFVKQYQNNKDYHSQVTPTNGYMIFDLKRKTTGNVHVRRAISQAINKKQLVATVLHAGRPANGIVASNFITDKSTGNDYRKDAGDMVTYNVKTLARNGRSLLNFLLPTSTTLSV</sequence>
<evidence type="ECO:0000259" key="7">
    <source>
        <dbReference type="Pfam" id="PF00496"/>
    </source>
</evidence>
<reference evidence="8" key="1">
    <citation type="submission" date="2023-06" db="EMBL/GenBank/DDBJ databases">
        <authorList>
            <person name="Tohno M."/>
            <person name="Tanizawa Y."/>
        </authorList>
    </citation>
    <scope>NUCLEOTIDE SEQUENCE</scope>
    <source>
        <strain evidence="9">BF125</strain>
        <strain evidence="8">BF186</strain>
    </source>
</reference>
<evidence type="ECO:0000313" key="8">
    <source>
        <dbReference type="EMBL" id="GMM13082.1"/>
    </source>
</evidence>
<comment type="similarity">
    <text evidence="2">Belongs to the bacterial solute-binding protein 5 family.</text>
</comment>
<evidence type="ECO:0000313" key="9">
    <source>
        <dbReference type="EMBL" id="GMM14963.1"/>
    </source>
</evidence>
<dbReference type="PANTHER" id="PTHR30290:SF10">
    <property type="entry name" value="PERIPLASMIC OLIGOPEPTIDE-BINDING PROTEIN-RELATED"/>
    <property type="match status" value="1"/>
</dbReference>
<dbReference type="GO" id="GO:0005886">
    <property type="term" value="C:plasma membrane"/>
    <property type="evidence" value="ECO:0007669"/>
    <property type="project" value="UniProtKB-SubCell"/>
</dbReference>
<evidence type="ECO:0000313" key="11">
    <source>
        <dbReference type="Proteomes" id="UP001346800"/>
    </source>
</evidence>
<evidence type="ECO:0000256" key="4">
    <source>
        <dbReference type="ARBA" id="ARBA00022729"/>
    </source>
</evidence>
<evidence type="ECO:0000313" key="10">
    <source>
        <dbReference type="Proteomes" id="UP001332503"/>
    </source>
</evidence>
<dbReference type="PROSITE" id="PS01040">
    <property type="entry name" value="SBP_BACTERIAL_5"/>
    <property type="match status" value="1"/>
</dbReference>